<dbReference type="Gene3D" id="2.60.40.1970">
    <property type="entry name" value="YEATS domain"/>
    <property type="match status" value="1"/>
</dbReference>
<gene>
    <name evidence="6" type="ORF">HNY73_007416</name>
</gene>
<name>A0A8T0FKX3_ARGBR</name>
<feature type="domain" description="YEATS" evidence="5">
    <location>
        <begin position="1"/>
        <end position="129"/>
    </location>
</feature>
<evidence type="ECO:0000259" key="5">
    <source>
        <dbReference type="PROSITE" id="PS51037"/>
    </source>
</evidence>
<dbReference type="PROSITE" id="PS51037">
    <property type="entry name" value="YEATS"/>
    <property type="match status" value="1"/>
</dbReference>
<evidence type="ECO:0000256" key="4">
    <source>
        <dbReference type="SAM" id="MobiDB-lite"/>
    </source>
</evidence>
<dbReference type="EMBL" id="JABXBU010000012">
    <property type="protein sequence ID" value="KAF8789483.1"/>
    <property type="molecule type" value="Genomic_DNA"/>
</dbReference>
<sequence length="1990" mass="228985">MEVKIEIGHRALKNIKPTKEGYTHDWTVFVQGASGNEIKYIVENVIFHLPDSYPDSKIIKEKPPFVLSESTSQNISIQIEVYFCKEAKLKKVNYIYDICINDDEVNTLWTRKLTFPNPSKEFEKKLLLAGGELVDTTAPPVMTGALLTCKVERVDYVDDVVLNTSTQDTDNLQNSKVTLTSSAQDTDNLQNCNEELSSCDKLLEENETLKNANMELKEKINLQEKLIVPCEEQVSHYETSILNANVDINQLKKKIEADEREISILELQVQMLKNKLLRMKIHPPECPEEKNEEELNMSAAVGKEKENIIQSMEFMSSTSSRSQNSLIFENTFDSVKNQNVTEHVESKSITSVVQESSHNRSTVEFNELCNTLQESCPLSQLRNETQSLNNSFFNFINTCDVEESVKDNSIETNATLSKSHIISNDAEDFVYGSSVEANSSLNTSEIKVMNAEHSKERNSVNSNTSLNKFDMENEDVEKAIFGSIMEYLNSPEKITVDSETSAKGVVVKADASLNKFNTKNNDAEEIVEGNFLDASAIKMQSCNANKTQDEFDIPVQEQCALPIKKMNTESYNSNCKENGQKLPECGDIASSTLTSKDILLPKKKKRKKTRKERILKRKSFVMEKFPSKTKRKIMRKRLRYQMLEQFELNQQVSLNKKENIESFYANFKDNCQTLSHCNDLISAQAPSNKQKPNKWKKVKNVQNFKNVFPGEHLHFDSICKQSHQDINDTYLPKLNVFLTQHCEKLAIELYRIKNSEFNKYREGTNPLFFMLGNIDTGPISDACIAQHVQSLIDYFSDPKKLDMPSLIFLVVDYLYRERPQHDSLFTYFQNQDLYVYIPYSESCVVRAVVEIEKKSLPHLNGLGRNVLNIIHEVIISKKKMPLNGLASLCRVFMEMCKCYNDRWEVLFLCCELLRLGHPFAPYLINALAAVWRDPFSLNDSFSVEENMLLSSIFYGMEEKPLLMDSDLWARTLKLRSAYFPHPLVTDPNQAIEFLTSEIVSRCAKQLFQNLWMLTKALVIYVSRQTWDWKMHFRNKYIFTNLLHFSNCFNEHGFDLFCNLHVDISIFCNDINQLKKKIEADEREISTLKLQVQMLKNKLLRMKIHPPECPEEKNEEELNMSAAVGKEKENITQSVKFMSSTSSRSQNSPITESTFNSVKNQNVAEHVESKSITSVVQESSRNRSTVELNELCNAVQESCPFSQSKNETQSLPNSIFNFINTRDVEESVDDNSIKIRASFNKSHIISNDAEDFVYRSSVEANSSLNTSEIKVMNAENSKERNSVNSNTSLNKFEMENEDVEKAIFESIMKYLNSPEMIPVDAETSAEGVVVKADASLNKFNTKNNDAEEVVEENSLNASVIKTQLCNANKTQNEFDIPVQEQCVLPIKKMNTESYNLNCKENGQKLPECGDIASSTLTSKDILLSKKKKRKKTRKERILKRKSFVTPVSINAFHTDPCSSNEMKQLSEVLDQNQQISLNERENTGSSNANWKENYLKLHNCGNNTSSIYKKSGLLPPKWKRKKRLKKIRRQMRKKLKYPELDQQVSLNTRENIELCYAKSHQDINHISLPKLIVFMTEHCEKLAMELCTIKNSEFNKYREGTNPLFFMLGNIDTGPISDACLTQHVQSLIDYFSDPKKLDMPSLIFLIVDYLYHDRAQHESLFTYVHNQDLYVYLPYSESCIVRAVVEMEKKSLPHLNGLGKNVLNIIHNVIISKKKMPLNGLASLCRVFMEMCKCYNDRWEVLFLCCELLRLGHPLAPYLINILAAVWRDPFNLHNTFSVEETMLLNSIFYGMEEKPLLMDSDLWIRTLKLKSAYFPDPLVTDPHEAIEFLTSEIVSRCTKGLCENLWMLEKPLVIFVSRETWNWKMHFRYEYILPNLLHFSKCFNEHGFDLFCNLNVDIFSFCNVSPYEELLQFFTNSALHQGTKFLQDSAAVAVLKYIGITDKHVPAPLRDWFLRNIDNPKLANLLDLYCKKVMESHDSLLLWDDIIIL</sequence>
<organism evidence="6 7">
    <name type="scientific">Argiope bruennichi</name>
    <name type="common">Wasp spider</name>
    <name type="synonym">Aranea bruennichi</name>
    <dbReference type="NCBI Taxonomy" id="94029"/>
    <lineage>
        <taxon>Eukaryota</taxon>
        <taxon>Metazoa</taxon>
        <taxon>Ecdysozoa</taxon>
        <taxon>Arthropoda</taxon>
        <taxon>Chelicerata</taxon>
        <taxon>Arachnida</taxon>
        <taxon>Araneae</taxon>
        <taxon>Araneomorphae</taxon>
        <taxon>Entelegynae</taxon>
        <taxon>Araneoidea</taxon>
        <taxon>Araneidae</taxon>
        <taxon>Argiope</taxon>
    </lineage>
</organism>
<reference evidence="6" key="2">
    <citation type="submission" date="2020-06" db="EMBL/GenBank/DDBJ databases">
        <authorList>
            <person name="Sheffer M."/>
        </authorList>
    </citation>
    <scope>NUCLEOTIDE SEQUENCE</scope>
</reference>
<dbReference type="InterPro" id="IPR052790">
    <property type="entry name" value="YEATS_domain"/>
</dbReference>
<keyword evidence="3" id="KW-0175">Coiled coil</keyword>
<evidence type="ECO:0000313" key="6">
    <source>
        <dbReference type="EMBL" id="KAF8789483.1"/>
    </source>
</evidence>
<evidence type="ECO:0000256" key="1">
    <source>
        <dbReference type="ARBA" id="ARBA00023242"/>
    </source>
</evidence>
<dbReference type="InterPro" id="IPR038704">
    <property type="entry name" value="YEAST_sf"/>
</dbReference>
<proteinExistence type="predicted"/>
<evidence type="ECO:0000313" key="7">
    <source>
        <dbReference type="Proteomes" id="UP000807504"/>
    </source>
</evidence>
<accession>A0A8T0FKX3</accession>
<dbReference type="GO" id="GO:0003682">
    <property type="term" value="F:chromatin binding"/>
    <property type="evidence" value="ECO:0007669"/>
    <property type="project" value="TreeGrafter"/>
</dbReference>
<evidence type="ECO:0000256" key="2">
    <source>
        <dbReference type="PROSITE-ProRule" id="PRU00376"/>
    </source>
</evidence>
<dbReference type="PANTHER" id="PTHR47827">
    <property type="entry name" value="AHD DOMAIN-CONTAINING PROTEIN"/>
    <property type="match status" value="1"/>
</dbReference>
<protein>
    <submittedName>
        <fullName evidence="6">Protein AF-9 like protein</fullName>
    </submittedName>
</protein>
<dbReference type="InterPro" id="IPR055129">
    <property type="entry name" value="YEATS_dom"/>
</dbReference>
<comment type="subcellular location">
    <subcellularLocation>
        <location evidence="2">Nucleus</location>
    </subcellularLocation>
</comment>
<feature type="region of interest" description="Disordered" evidence="4">
    <location>
        <begin position="1137"/>
        <end position="1177"/>
    </location>
</feature>
<comment type="caution">
    <text evidence="6">The sequence shown here is derived from an EMBL/GenBank/DDBJ whole genome shotgun (WGS) entry which is preliminary data.</text>
</comment>
<keyword evidence="1 2" id="KW-0539">Nucleus</keyword>
<dbReference type="GO" id="GO:0045893">
    <property type="term" value="P:positive regulation of DNA-templated transcription"/>
    <property type="evidence" value="ECO:0007669"/>
    <property type="project" value="TreeGrafter"/>
</dbReference>
<dbReference type="Proteomes" id="UP000807504">
    <property type="component" value="Unassembled WGS sequence"/>
</dbReference>
<feature type="coiled-coil region" evidence="3">
    <location>
        <begin position="199"/>
        <end position="275"/>
    </location>
</feature>
<dbReference type="PANTHER" id="PTHR47827:SF3">
    <property type="entry name" value="AF-9 ANC1 HOMOLOGY DOMAIN-CONTAINING PROTEIN"/>
    <property type="match status" value="1"/>
</dbReference>
<evidence type="ECO:0000256" key="3">
    <source>
        <dbReference type="SAM" id="Coils"/>
    </source>
</evidence>
<dbReference type="Pfam" id="PF03366">
    <property type="entry name" value="YEATS"/>
    <property type="match status" value="1"/>
</dbReference>
<dbReference type="GO" id="GO:0008023">
    <property type="term" value="C:transcription elongation factor complex"/>
    <property type="evidence" value="ECO:0007669"/>
    <property type="project" value="TreeGrafter"/>
</dbReference>
<keyword evidence="7" id="KW-1185">Reference proteome</keyword>
<reference evidence="6" key="1">
    <citation type="journal article" date="2020" name="bioRxiv">
        <title>Chromosome-level reference genome of the European wasp spider Argiope bruennichi: a resource for studies on range expansion and evolutionary adaptation.</title>
        <authorList>
            <person name="Sheffer M.M."/>
            <person name="Hoppe A."/>
            <person name="Krehenwinkel H."/>
            <person name="Uhl G."/>
            <person name="Kuss A.W."/>
            <person name="Jensen L."/>
            <person name="Jensen C."/>
            <person name="Gillespie R.G."/>
            <person name="Hoff K.J."/>
            <person name="Prost S."/>
        </authorList>
    </citation>
    <scope>NUCLEOTIDE SEQUENCE</scope>
</reference>
<feature type="coiled-coil region" evidence="3">
    <location>
        <begin position="1063"/>
        <end position="1097"/>
    </location>
</feature>
<feature type="compositionally biased region" description="Polar residues" evidence="4">
    <location>
        <begin position="1137"/>
        <end position="1162"/>
    </location>
</feature>